<reference evidence="2 3" key="1">
    <citation type="submission" date="2023-11" db="EMBL/GenBank/DDBJ databases">
        <title>Halocaridina rubra genome assembly.</title>
        <authorList>
            <person name="Smith C."/>
        </authorList>
    </citation>
    <scope>NUCLEOTIDE SEQUENCE [LARGE SCALE GENOMIC DNA]</scope>
    <source>
        <strain evidence="2">EP-1</strain>
        <tissue evidence="2">Whole</tissue>
    </source>
</reference>
<keyword evidence="3" id="KW-1185">Reference proteome</keyword>
<dbReference type="EMBL" id="JAXCGZ010005746">
    <property type="protein sequence ID" value="KAK7080930.1"/>
    <property type="molecule type" value="Genomic_DNA"/>
</dbReference>
<organism evidence="2 3">
    <name type="scientific">Halocaridina rubra</name>
    <name type="common">Hawaiian red shrimp</name>
    <dbReference type="NCBI Taxonomy" id="373956"/>
    <lineage>
        <taxon>Eukaryota</taxon>
        <taxon>Metazoa</taxon>
        <taxon>Ecdysozoa</taxon>
        <taxon>Arthropoda</taxon>
        <taxon>Crustacea</taxon>
        <taxon>Multicrustacea</taxon>
        <taxon>Malacostraca</taxon>
        <taxon>Eumalacostraca</taxon>
        <taxon>Eucarida</taxon>
        <taxon>Decapoda</taxon>
        <taxon>Pleocyemata</taxon>
        <taxon>Caridea</taxon>
        <taxon>Atyoidea</taxon>
        <taxon>Atyidae</taxon>
        <taxon>Halocaridina</taxon>
    </lineage>
</organism>
<feature type="compositionally biased region" description="Basic and acidic residues" evidence="1">
    <location>
        <begin position="88"/>
        <end position="113"/>
    </location>
</feature>
<accession>A0AAN8XM74</accession>
<sequence length="131" mass="15491">IKEGPSAYVDDRKELTVQIEWVESLLLFQATYHKYDDVTRMHNYQMRREITALEAENFSLERQLFSYQKSIAYAHSRGAGVDEQSDSNDYHHDNYANGKREYETRDYPSRDYDYGYGALPERSFSTDTEYA</sequence>
<gene>
    <name evidence="2" type="ORF">SK128_012888</name>
</gene>
<feature type="region of interest" description="Disordered" evidence="1">
    <location>
        <begin position="77"/>
        <end position="131"/>
    </location>
</feature>
<feature type="non-terminal residue" evidence="2">
    <location>
        <position position="1"/>
    </location>
</feature>
<evidence type="ECO:0000256" key="1">
    <source>
        <dbReference type="SAM" id="MobiDB-lite"/>
    </source>
</evidence>
<protein>
    <submittedName>
        <fullName evidence="2">Uncharacterized protein</fullName>
    </submittedName>
</protein>
<evidence type="ECO:0000313" key="2">
    <source>
        <dbReference type="EMBL" id="KAK7080930.1"/>
    </source>
</evidence>
<dbReference type="AlphaFoldDB" id="A0AAN8XM74"/>
<proteinExistence type="predicted"/>
<name>A0AAN8XM74_HALRR</name>
<evidence type="ECO:0000313" key="3">
    <source>
        <dbReference type="Proteomes" id="UP001381693"/>
    </source>
</evidence>
<comment type="caution">
    <text evidence="2">The sequence shown here is derived from an EMBL/GenBank/DDBJ whole genome shotgun (WGS) entry which is preliminary data.</text>
</comment>
<dbReference type="Proteomes" id="UP001381693">
    <property type="component" value="Unassembled WGS sequence"/>
</dbReference>